<dbReference type="Pfam" id="PF14431">
    <property type="entry name" value="YwqJ-deaminase"/>
    <property type="match status" value="1"/>
</dbReference>
<feature type="compositionally biased region" description="Polar residues" evidence="1">
    <location>
        <begin position="250"/>
        <end position="261"/>
    </location>
</feature>
<feature type="compositionally biased region" description="Basic and acidic residues" evidence="1">
    <location>
        <begin position="320"/>
        <end position="330"/>
    </location>
</feature>
<reference evidence="4" key="1">
    <citation type="journal article" date="2019" name="Int. J. Syst. Evol. Microbiol.">
        <title>The Global Catalogue of Microorganisms (GCM) 10K type strain sequencing project: providing services to taxonomists for standard genome sequencing and annotation.</title>
        <authorList>
            <consortium name="The Broad Institute Genomics Platform"/>
            <consortium name="The Broad Institute Genome Sequencing Center for Infectious Disease"/>
            <person name="Wu L."/>
            <person name="Ma J."/>
        </authorList>
    </citation>
    <scope>NUCLEOTIDE SEQUENCE [LARGE SCALE GENOMIC DNA]</scope>
    <source>
        <strain evidence="4">JCM 6305</strain>
    </source>
</reference>
<dbReference type="RefSeq" id="WP_344324000.1">
    <property type="nucleotide sequence ID" value="NZ_BAAASZ010000026.1"/>
</dbReference>
<feature type="region of interest" description="Disordered" evidence="1">
    <location>
        <begin position="250"/>
        <end position="275"/>
    </location>
</feature>
<protein>
    <recommendedName>
        <fullName evidence="2">Outer membrane channel protein CpnT-like N-terminal domain-containing protein</fullName>
    </recommendedName>
</protein>
<dbReference type="InterPro" id="IPR025968">
    <property type="entry name" value="YwqJ_deaminase"/>
</dbReference>
<feature type="domain" description="Outer membrane channel protein CpnT-like N-terminal" evidence="2">
    <location>
        <begin position="18"/>
        <end position="133"/>
    </location>
</feature>
<evidence type="ECO:0000256" key="1">
    <source>
        <dbReference type="SAM" id="MobiDB-lite"/>
    </source>
</evidence>
<keyword evidence="4" id="KW-1185">Reference proteome</keyword>
<proteinExistence type="predicted"/>
<comment type="caution">
    <text evidence="3">The sequence shown here is derived from an EMBL/GenBank/DDBJ whole genome shotgun (WGS) entry which is preliminary data.</text>
</comment>
<feature type="region of interest" description="Disordered" evidence="1">
    <location>
        <begin position="301"/>
        <end position="383"/>
    </location>
</feature>
<feature type="region of interest" description="Disordered" evidence="1">
    <location>
        <begin position="415"/>
        <end position="434"/>
    </location>
</feature>
<feature type="compositionally biased region" description="Basic and acidic residues" evidence="1">
    <location>
        <begin position="415"/>
        <end position="432"/>
    </location>
</feature>
<name>A0ABP5XC03_9ACTN</name>
<evidence type="ECO:0000313" key="3">
    <source>
        <dbReference type="EMBL" id="GAA2448963.1"/>
    </source>
</evidence>
<dbReference type="Proteomes" id="UP001501638">
    <property type="component" value="Unassembled WGS sequence"/>
</dbReference>
<dbReference type="InterPro" id="IPR057746">
    <property type="entry name" value="CpnT-like_N"/>
</dbReference>
<sequence>MGYVLPDGADAMLDIIGVGWPNVDEDAYRDMATELRNFADDVDEDAGAAHKGVERLISSGESEALDALSRYWGKVKGKHLKDLADAARIFAGALDAAAGLVEGRKAVAVGELVALAASIGIGLAAAPFTAGLSTLLSAGAIQACRIAVKRALKEAADLAVEQIVTAMSEPAVAALESMAAELVVQLAANGLGVQDGVDMDKVGDAGKEGLKDGLTLASADGVPHLGGLIGTLDIDPDEHDRAATKLNGVSTSMKGRTSGRLSTARGHQNRTRGKDDLANLVNEVADRGMDALEKATKQLGDHLGGALPKGVRNISTAHTTNDKNTKDRFDALTTPDTTDGRKGGGPGGGGPNDPPNGGGGGDDGRPERRPMNPQPGWHGRTAGNMRHHRRDALQVDHLDETQRLRLLETEARELADNARDTRGQQPTGRDRLTQGCSGVLLHNDVVTPHTSMQGKGPQKDPMRHAVVDDIMADIERRDANGELVKGRGHGKCAEVALISDRLYQLDPTGQSIRTVDDARRALEGSVMHTVAIGDMRAPDGSITEHGSFLPPCRSCEPMLEALNITVHGRKP</sequence>
<organism evidence="3 4">
    <name type="scientific">Streptomyces macrosporus</name>
    <dbReference type="NCBI Taxonomy" id="44032"/>
    <lineage>
        <taxon>Bacteria</taxon>
        <taxon>Bacillati</taxon>
        <taxon>Actinomycetota</taxon>
        <taxon>Actinomycetes</taxon>
        <taxon>Kitasatosporales</taxon>
        <taxon>Streptomycetaceae</taxon>
        <taxon>Streptomyces</taxon>
    </lineage>
</organism>
<dbReference type="EMBL" id="BAAASZ010000026">
    <property type="protein sequence ID" value="GAA2448963.1"/>
    <property type="molecule type" value="Genomic_DNA"/>
</dbReference>
<evidence type="ECO:0000313" key="4">
    <source>
        <dbReference type="Proteomes" id="UP001501638"/>
    </source>
</evidence>
<gene>
    <name evidence="3" type="ORF">GCM10010405_35430</name>
</gene>
<dbReference type="Pfam" id="PF25547">
    <property type="entry name" value="WXG100_2"/>
    <property type="match status" value="1"/>
</dbReference>
<feature type="compositionally biased region" description="Gly residues" evidence="1">
    <location>
        <begin position="343"/>
        <end position="361"/>
    </location>
</feature>
<evidence type="ECO:0000259" key="2">
    <source>
        <dbReference type="Pfam" id="PF25547"/>
    </source>
</evidence>
<accession>A0ABP5XC03</accession>